<feature type="compositionally biased region" description="Polar residues" evidence="1">
    <location>
        <begin position="57"/>
        <end position="73"/>
    </location>
</feature>
<feature type="non-terminal residue" evidence="3">
    <location>
        <position position="345"/>
    </location>
</feature>
<comment type="caution">
    <text evidence="3">The sequence shown here is derived from an EMBL/GenBank/DDBJ whole genome shotgun (WGS) entry which is preliminary data.</text>
</comment>
<keyword evidence="4" id="KW-1185">Reference proteome</keyword>
<evidence type="ECO:0000256" key="1">
    <source>
        <dbReference type="SAM" id="MobiDB-lite"/>
    </source>
</evidence>
<organism evidence="3 4">
    <name type="scientific">Halocaridina rubra</name>
    <name type="common">Hawaiian red shrimp</name>
    <dbReference type="NCBI Taxonomy" id="373956"/>
    <lineage>
        <taxon>Eukaryota</taxon>
        <taxon>Metazoa</taxon>
        <taxon>Ecdysozoa</taxon>
        <taxon>Arthropoda</taxon>
        <taxon>Crustacea</taxon>
        <taxon>Multicrustacea</taxon>
        <taxon>Malacostraca</taxon>
        <taxon>Eumalacostraca</taxon>
        <taxon>Eucarida</taxon>
        <taxon>Decapoda</taxon>
        <taxon>Pleocyemata</taxon>
        <taxon>Caridea</taxon>
        <taxon>Atyoidea</taxon>
        <taxon>Atyidae</taxon>
        <taxon>Halocaridina</taxon>
    </lineage>
</organism>
<feature type="compositionally biased region" description="Basic and acidic residues" evidence="1">
    <location>
        <begin position="182"/>
        <end position="207"/>
    </location>
</feature>
<feature type="compositionally biased region" description="Polar residues" evidence="1">
    <location>
        <begin position="29"/>
        <end position="49"/>
    </location>
</feature>
<evidence type="ECO:0000313" key="4">
    <source>
        <dbReference type="Proteomes" id="UP001381693"/>
    </source>
</evidence>
<proteinExistence type="predicted"/>
<dbReference type="AlphaFoldDB" id="A0AAN9A7W7"/>
<feature type="transmembrane region" description="Helical" evidence="2">
    <location>
        <begin position="264"/>
        <end position="283"/>
    </location>
</feature>
<feature type="region of interest" description="Disordered" evidence="1">
    <location>
        <begin position="1"/>
        <end position="73"/>
    </location>
</feature>
<evidence type="ECO:0000313" key="3">
    <source>
        <dbReference type="EMBL" id="KAK7075490.1"/>
    </source>
</evidence>
<name>A0AAN9A7W7_HALRR</name>
<reference evidence="3 4" key="1">
    <citation type="submission" date="2023-11" db="EMBL/GenBank/DDBJ databases">
        <title>Halocaridina rubra genome assembly.</title>
        <authorList>
            <person name="Smith C."/>
        </authorList>
    </citation>
    <scope>NUCLEOTIDE SEQUENCE [LARGE SCALE GENOMIC DNA]</scope>
    <source>
        <strain evidence="3">EP-1</strain>
        <tissue evidence="3">Whole</tissue>
    </source>
</reference>
<dbReference type="EMBL" id="JAXCGZ010010557">
    <property type="protein sequence ID" value="KAK7075490.1"/>
    <property type="molecule type" value="Genomic_DNA"/>
</dbReference>
<keyword evidence="2" id="KW-1133">Transmembrane helix</keyword>
<evidence type="ECO:0000256" key="2">
    <source>
        <dbReference type="SAM" id="Phobius"/>
    </source>
</evidence>
<feature type="transmembrane region" description="Helical" evidence="2">
    <location>
        <begin position="228"/>
        <end position="249"/>
    </location>
</feature>
<feature type="compositionally biased region" description="Polar residues" evidence="1">
    <location>
        <begin position="87"/>
        <end position="133"/>
    </location>
</feature>
<keyword evidence="2" id="KW-0472">Membrane</keyword>
<feature type="region of interest" description="Disordered" evidence="1">
    <location>
        <begin position="87"/>
        <end position="215"/>
    </location>
</feature>
<feature type="compositionally biased region" description="Polar residues" evidence="1">
    <location>
        <begin position="1"/>
        <end position="10"/>
    </location>
</feature>
<sequence>MAQPLRSPSQRGHGLPSHPHKQRKLSVPHQLQQHVQGSFSASKHNTSHAGLTRGSMDYSTGHASGSSSLCNTPSTSRHVHFFRQGSDNVFESPVTEESQSERQLPSRSSDGGIDNQSFVSDENTSSAVDMDNQSGGGSSRASGDSNSTMPDPSLLRYSDVTRPPTTTDNDPGSPRFYSTGKNIKENRVRSSEIRKDMDPENDMKEVSQVHSPPPTEAKTRKEWLISSLSTNMSIVYILLLIVAGLVSYLKDMFSGSYSAVSESFNLYLISAELFWLMYIHLDVRRYIGRLSRLLNKTLDSESDTEKNQPAPTYDDIQDQYKKISLDYGFTFSSHGGSLYLKIGAT</sequence>
<protein>
    <submittedName>
        <fullName evidence="3">Uncharacterized protein</fullName>
    </submittedName>
</protein>
<dbReference type="Proteomes" id="UP001381693">
    <property type="component" value="Unassembled WGS sequence"/>
</dbReference>
<keyword evidence="2" id="KW-0812">Transmembrane</keyword>
<gene>
    <name evidence="3" type="ORF">SK128_003232</name>
</gene>
<accession>A0AAN9A7W7</accession>